<dbReference type="EMBL" id="MLCF01000080">
    <property type="protein sequence ID" value="OIV36702.1"/>
    <property type="molecule type" value="Genomic_DNA"/>
</dbReference>
<protein>
    <recommendedName>
        <fullName evidence="3">DUF3515 domain-containing protein</fullName>
    </recommendedName>
</protein>
<gene>
    <name evidence="1" type="ORF">BIV57_14685</name>
</gene>
<dbReference type="STRING" id="1428644.BIV57_14685"/>
<dbReference type="Proteomes" id="UP000243342">
    <property type="component" value="Unassembled WGS sequence"/>
</dbReference>
<dbReference type="InterPro" id="IPR021903">
    <property type="entry name" value="DUF3515"/>
</dbReference>
<evidence type="ECO:0000313" key="2">
    <source>
        <dbReference type="Proteomes" id="UP000243342"/>
    </source>
</evidence>
<sequence length="175" mass="17612">MGANRFRFAGVAALVLVAGCGASGSDSGAVRLAAPRPGSERAAAACRALAARLPEKVDGLARRDVTPKSAYTAAWGKSGDGGHAEVEMRCGVGTPAVLTPGSATYNPTADSAAVNGVEWLFEKAGGSGAERYTTIDRAAEVQVRVAKRGSAGSSAMVDPLLDFASAVKSAVRSTS</sequence>
<reference evidence="1 2" key="1">
    <citation type="submission" date="2016-10" db="EMBL/GenBank/DDBJ databases">
        <title>Genome sequence of Streptomyces gilvigriseus MUSC 26.</title>
        <authorList>
            <person name="Lee L.-H."/>
            <person name="Ser H.-L."/>
        </authorList>
    </citation>
    <scope>NUCLEOTIDE SEQUENCE [LARGE SCALE GENOMIC DNA]</scope>
    <source>
        <strain evidence="1 2">MUSC 26</strain>
    </source>
</reference>
<keyword evidence="2" id="KW-1185">Reference proteome</keyword>
<accession>A0A1J7BDH7</accession>
<dbReference type="RefSeq" id="WP_071657306.1">
    <property type="nucleotide sequence ID" value="NZ_MLCF01000080.1"/>
</dbReference>
<name>A0A1J7BDH7_9ACTN</name>
<dbReference type="Pfam" id="PF12028">
    <property type="entry name" value="DUF3515"/>
    <property type="match status" value="1"/>
</dbReference>
<evidence type="ECO:0000313" key="1">
    <source>
        <dbReference type="EMBL" id="OIV36702.1"/>
    </source>
</evidence>
<comment type="caution">
    <text evidence="1">The sequence shown here is derived from an EMBL/GenBank/DDBJ whole genome shotgun (WGS) entry which is preliminary data.</text>
</comment>
<dbReference type="PROSITE" id="PS51257">
    <property type="entry name" value="PROKAR_LIPOPROTEIN"/>
    <property type="match status" value="1"/>
</dbReference>
<organism evidence="1 2">
    <name type="scientific">Mangrovactinospora gilvigrisea</name>
    <dbReference type="NCBI Taxonomy" id="1428644"/>
    <lineage>
        <taxon>Bacteria</taxon>
        <taxon>Bacillati</taxon>
        <taxon>Actinomycetota</taxon>
        <taxon>Actinomycetes</taxon>
        <taxon>Kitasatosporales</taxon>
        <taxon>Streptomycetaceae</taxon>
        <taxon>Mangrovactinospora</taxon>
    </lineage>
</organism>
<dbReference type="OrthoDB" id="3213819at2"/>
<dbReference type="AlphaFoldDB" id="A0A1J7BDH7"/>
<proteinExistence type="predicted"/>
<evidence type="ECO:0008006" key="3">
    <source>
        <dbReference type="Google" id="ProtNLM"/>
    </source>
</evidence>